<dbReference type="EMBL" id="JAAIUW010000004">
    <property type="protein sequence ID" value="KAF7835127.1"/>
    <property type="molecule type" value="Genomic_DNA"/>
</dbReference>
<proteinExistence type="predicted"/>
<protein>
    <submittedName>
        <fullName evidence="1">Uncharacterized protein</fullName>
    </submittedName>
</protein>
<dbReference type="Proteomes" id="UP000634136">
    <property type="component" value="Unassembled WGS sequence"/>
</dbReference>
<keyword evidence="2" id="KW-1185">Reference proteome</keyword>
<accession>A0A835CDJ0</accession>
<organism evidence="1 2">
    <name type="scientific">Senna tora</name>
    <dbReference type="NCBI Taxonomy" id="362788"/>
    <lineage>
        <taxon>Eukaryota</taxon>
        <taxon>Viridiplantae</taxon>
        <taxon>Streptophyta</taxon>
        <taxon>Embryophyta</taxon>
        <taxon>Tracheophyta</taxon>
        <taxon>Spermatophyta</taxon>
        <taxon>Magnoliopsida</taxon>
        <taxon>eudicotyledons</taxon>
        <taxon>Gunneridae</taxon>
        <taxon>Pentapetalae</taxon>
        <taxon>rosids</taxon>
        <taxon>fabids</taxon>
        <taxon>Fabales</taxon>
        <taxon>Fabaceae</taxon>
        <taxon>Caesalpinioideae</taxon>
        <taxon>Cassia clade</taxon>
        <taxon>Senna</taxon>
    </lineage>
</organism>
<evidence type="ECO:0000313" key="1">
    <source>
        <dbReference type="EMBL" id="KAF7835127.1"/>
    </source>
</evidence>
<dbReference type="AlphaFoldDB" id="A0A835CDJ0"/>
<comment type="caution">
    <text evidence="1">The sequence shown here is derived from an EMBL/GenBank/DDBJ whole genome shotgun (WGS) entry which is preliminary data.</text>
</comment>
<gene>
    <name evidence="1" type="ORF">G2W53_009986</name>
</gene>
<sequence length="63" mass="7174">MEFRSSGRHQRLREANVKQALQLMLCSCWKKPRLRVGVLGWTWKVCGIKFCTNPVMAKALGGP</sequence>
<reference evidence="1" key="1">
    <citation type="submission" date="2020-09" db="EMBL/GenBank/DDBJ databases">
        <title>Genome-Enabled Discovery of Anthraquinone Biosynthesis in Senna tora.</title>
        <authorList>
            <person name="Kang S.-H."/>
            <person name="Pandey R.P."/>
            <person name="Lee C.-M."/>
            <person name="Sim J.-S."/>
            <person name="Jeong J.-T."/>
            <person name="Choi B.-S."/>
            <person name="Jung M."/>
            <person name="Ginzburg D."/>
            <person name="Zhao K."/>
            <person name="Won S.Y."/>
            <person name="Oh T.-J."/>
            <person name="Yu Y."/>
            <person name="Kim N.-H."/>
            <person name="Lee O.R."/>
            <person name="Lee T.-H."/>
            <person name="Bashyal P."/>
            <person name="Kim T.-S."/>
            <person name="Lee W.-H."/>
            <person name="Kawkins C."/>
            <person name="Kim C.-K."/>
            <person name="Kim J.S."/>
            <person name="Ahn B.O."/>
            <person name="Rhee S.Y."/>
            <person name="Sohng J.K."/>
        </authorList>
    </citation>
    <scope>NUCLEOTIDE SEQUENCE</scope>
    <source>
        <tissue evidence="1">Leaf</tissue>
    </source>
</reference>
<name>A0A835CDJ0_9FABA</name>
<evidence type="ECO:0000313" key="2">
    <source>
        <dbReference type="Proteomes" id="UP000634136"/>
    </source>
</evidence>